<dbReference type="InterPro" id="IPR001441">
    <property type="entry name" value="UPP_synth-like"/>
</dbReference>
<dbReference type="NCBIfam" id="TIGR00055">
    <property type="entry name" value="uppS"/>
    <property type="match status" value="1"/>
</dbReference>
<dbReference type="GO" id="GO:0016020">
    <property type="term" value="C:membrane"/>
    <property type="evidence" value="ECO:0007669"/>
    <property type="project" value="TreeGrafter"/>
</dbReference>
<dbReference type="GO" id="GO:0016094">
    <property type="term" value="P:polyprenol biosynthetic process"/>
    <property type="evidence" value="ECO:0007669"/>
    <property type="project" value="TreeGrafter"/>
</dbReference>
<comment type="similarity">
    <text evidence="1 4">Belongs to the UPP synthase family.</text>
</comment>
<dbReference type="STRING" id="246404.A0A507D7Z2"/>
<dbReference type="AlphaFoldDB" id="A0A507D7Z2"/>
<accession>A0A507D7Z2</accession>
<dbReference type="EC" id="2.5.1.-" evidence="4"/>
<dbReference type="InterPro" id="IPR036424">
    <property type="entry name" value="UPP_synth-like_sf"/>
</dbReference>
<evidence type="ECO:0000256" key="1">
    <source>
        <dbReference type="ARBA" id="ARBA00005432"/>
    </source>
</evidence>
<dbReference type="GO" id="GO:1904423">
    <property type="term" value="C:dehydrodolichyl diphosphate synthase complex"/>
    <property type="evidence" value="ECO:0007669"/>
    <property type="project" value="TreeGrafter"/>
</dbReference>
<reference evidence="5 6" key="1">
    <citation type="journal article" date="2019" name="Sci. Rep.">
        <title>Comparative genomics of chytrid fungi reveal insights into the obligate biotrophic and pathogenic lifestyle of Synchytrium endobioticum.</title>
        <authorList>
            <person name="van de Vossenberg B.T.L.H."/>
            <person name="Warris S."/>
            <person name="Nguyen H.D.T."/>
            <person name="van Gent-Pelzer M.P.E."/>
            <person name="Joly D.L."/>
            <person name="van de Geest H.C."/>
            <person name="Bonants P.J.M."/>
            <person name="Smith D.S."/>
            <person name="Levesque C.A."/>
            <person name="van der Lee T.A.J."/>
        </authorList>
    </citation>
    <scope>NUCLEOTIDE SEQUENCE [LARGE SCALE GENOMIC DNA]</scope>
    <source>
        <strain evidence="5 6">CBS 675.73</strain>
    </source>
</reference>
<dbReference type="GO" id="GO:0005783">
    <property type="term" value="C:endoplasmic reticulum"/>
    <property type="evidence" value="ECO:0007669"/>
    <property type="project" value="TreeGrafter"/>
</dbReference>
<dbReference type="HAMAP" id="MF_01139">
    <property type="entry name" value="ISPT"/>
    <property type="match status" value="1"/>
</dbReference>
<sequence length="353" mass="39717">MKALSVQSPAKAERPAEAALQRIHPLRPMLELVSAVCAWIVDALTTFMVGVIRIGPIPSHVAFVMDGNRRYARRFGLDVSKGHAEGADTLEQTLDWCLKLGVKTVTVFAFSTENFSRNKEREVDPIMQLCADKFKKFASHSELIEKHNIAVRVYGKLHLLPRSVQNAAALATKMTQNNANATLNVCMPYTSREEITDAIQRLVAAVEDGVLNEDDISEEVLEAVFWTGGVSGPLDILVRTSGEVRLSDFMMWQASKSCQIHFLKIMWPDFTFWHMLPALLQYQANFICLSKSRRQYENESDFLLSRETETLDTETIKRVDRVKAFLAVDTKHRLNQALNLVESCEQGKSGKVA</sequence>
<dbReference type="GO" id="GO:0045547">
    <property type="term" value="F:ditrans,polycis-polyprenyl diphosphate synthase [(2E,6E)-farnesyl diphosphate specific] activity"/>
    <property type="evidence" value="ECO:0007669"/>
    <property type="project" value="TreeGrafter"/>
</dbReference>
<evidence type="ECO:0000313" key="5">
    <source>
        <dbReference type="EMBL" id="TPX47521.1"/>
    </source>
</evidence>
<dbReference type="Gene3D" id="3.40.1180.10">
    <property type="entry name" value="Decaprenyl diphosphate synthase-like"/>
    <property type="match status" value="1"/>
</dbReference>
<dbReference type="SUPFAM" id="SSF64005">
    <property type="entry name" value="Undecaprenyl diphosphate synthase"/>
    <property type="match status" value="1"/>
</dbReference>
<gene>
    <name evidence="5" type="ORF">CcCBS67573_g10249</name>
</gene>
<keyword evidence="6" id="KW-1185">Reference proteome</keyword>
<comment type="caution">
    <text evidence="5">The sequence shown here is derived from an EMBL/GenBank/DDBJ whole genome shotgun (WGS) entry which is preliminary data.</text>
</comment>
<organism evidence="5 6">
    <name type="scientific">Chytriomyces confervae</name>
    <dbReference type="NCBI Taxonomy" id="246404"/>
    <lineage>
        <taxon>Eukaryota</taxon>
        <taxon>Fungi</taxon>
        <taxon>Fungi incertae sedis</taxon>
        <taxon>Chytridiomycota</taxon>
        <taxon>Chytridiomycota incertae sedis</taxon>
        <taxon>Chytridiomycetes</taxon>
        <taxon>Chytridiales</taxon>
        <taxon>Chytriomycetaceae</taxon>
        <taxon>Chytriomyces</taxon>
    </lineage>
</organism>
<dbReference type="Pfam" id="PF01255">
    <property type="entry name" value="Prenyltransf"/>
    <property type="match status" value="1"/>
</dbReference>
<dbReference type="PANTHER" id="PTHR10291:SF43">
    <property type="entry name" value="DEHYDRODOLICHYL DIPHOSPHATE SYNTHASE COMPLEX SUBUNIT DHDDS"/>
    <property type="match status" value="1"/>
</dbReference>
<keyword evidence="2 4" id="KW-0808">Transferase</keyword>
<protein>
    <recommendedName>
        <fullName evidence="4">Alkyl transferase</fullName>
        <ecNumber evidence="4">2.5.1.-</ecNumber>
    </recommendedName>
</protein>
<evidence type="ECO:0000256" key="4">
    <source>
        <dbReference type="RuleBase" id="RU363018"/>
    </source>
</evidence>
<dbReference type="InterPro" id="IPR018520">
    <property type="entry name" value="UPP_synth-like_CS"/>
</dbReference>
<proteinExistence type="inferred from homology"/>
<dbReference type="GO" id="GO:0005811">
    <property type="term" value="C:lipid droplet"/>
    <property type="evidence" value="ECO:0007669"/>
    <property type="project" value="TreeGrafter"/>
</dbReference>
<keyword evidence="3" id="KW-0460">Magnesium</keyword>
<dbReference type="CDD" id="cd00475">
    <property type="entry name" value="Cis_IPPS"/>
    <property type="match status" value="1"/>
</dbReference>
<evidence type="ECO:0000256" key="2">
    <source>
        <dbReference type="ARBA" id="ARBA00022679"/>
    </source>
</evidence>
<dbReference type="EMBL" id="QEAP01001304">
    <property type="protein sequence ID" value="TPX47521.1"/>
    <property type="molecule type" value="Genomic_DNA"/>
</dbReference>
<dbReference type="FunFam" id="3.40.1180.10:FF:000005">
    <property type="entry name" value="Alkyl transferase"/>
    <property type="match status" value="1"/>
</dbReference>
<evidence type="ECO:0000313" key="6">
    <source>
        <dbReference type="Proteomes" id="UP000320333"/>
    </source>
</evidence>
<dbReference type="PANTHER" id="PTHR10291">
    <property type="entry name" value="DEHYDRODOLICHYL DIPHOSPHATE SYNTHASE FAMILY MEMBER"/>
    <property type="match status" value="1"/>
</dbReference>
<evidence type="ECO:0000256" key="3">
    <source>
        <dbReference type="ARBA" id="ARBA00022842"/>
    </source>
</evidence>
<dbReference type="PROSITE" id="PS01066">
    <property type="entry name" value="UPP_SYNTHASE"/>
    <property type="match status" value="1"/>
</dbReference>
<dbReference type="OrthoDB" id="4173905at2759"/>
<name>A0A507D7Z2_9FUNG</name>
<dbReference type="Proteomes" id="UP000320333">
    <property type="component" value="Unassembled WGS sequence"/>
</dbReference>